<evidence type="ECO:0000313" key="2">
    <source>
        <dbReference type="Proteomes" id="UP000805193"/>
    </source>
</evidence>
<keyword evidence="2" id="KW-1185">Reference proteome</keyword>
<organism evidence="1 2">
    <name type="scientific">Ixodes persulcatus</name>
    <name type="common">Taiga tick</name>
    <dbReference type="NCBI Taxonomy" id="34615"/>
    <lineage>
        <taxon>Eukaryota</taxon>
        <taxon>Metazoa</taxon>
        <taxon>Ecdysozoa</taxon>
        <taxon>Arthropoda</taxon>
        <taxon>Chelicerata</taxon>
        <taxon>Arachnida</taxon>
        <taxon>Acari</taxon>
        <taxon>Parasitiformes</taxon>
        <taxon>Ixodida</taxon>
        <taxon>Ixodoidea</taxon>
        <taxon>Ixodidae</taxon>
        <taxon>Ixodinae</taxon>
        <taxon>Ixodes</taxon>
    </lineage>
</organism>
<dbReference type="EMBL" id="JABSTQ010000857">
    <property type="protein sequence ID" value="KAG0445146.1"/>
    <property type="molecule type" value="Genomic_DNA"/>
</dbReference>
<accession>A0AC60R1A5</accession>
<sequence length="1355" mass="149778">MYGSPKLTFVPIVRNLPPRGASSEEARIFAKMSTMASNLPAALEGDQGQASSATLVKDGYTIPLKEALTGMVTVVRVNKARNILAVDVKRPAFKAELLKVTKLCTVPVRAYLPREHSGSFGVLRDIDPDYSENDIKTQLQSSIGIVEVKRLGKTSPVVRVTFAGEQAPQHVKVGLVRTEVIPYRARPLQCYKCYKFGHIAAACTTNSQLCHRCGKSHDGMCEGAPYCVNCEGDHASNAADCPVKERETEIIRYKLEHNTTFREAKGAVHAKREVSKKMTAKNTHSPKNTINNAPPLTAEEFPLLKTPEGASDKSVNVASTTNTYATKQTGKHPWAVILVRNSVYHHQLDLTKYCSERADFAGVQVRTRRKDIVIVSAYIHPLGKWRPHVLAEMRAELGTDKDMLIGGDFNAHNESWGDGKTTARGRRLQKLLDTTDFEEIGTGTPTFLRTDTQQSVIDLTFTAGTLRPLRATPQPDGWGSDHTPIVVGNLPKPPSKTCKVVDWNKYRSHLSSLRASGQPLTTQAMAEALRLATHTVSVPTNRPNPDLKWLELRAKRRQAQRRAKRTRLPEDQVTFRRLDAKFKRHGKRLAREQWQLKCETLDGRGGSTSAWRMARSLTCRPGPRHPIIGMAIKLHITTQAVIELIADALLSTPSLPAGPKIPPKGWIRWRPREFQAMTIGQEDLHLHELKRALASLPRKKSAPGPDGVTNQALRNLEEDALPGLLAYLNEVWTTACLPADWKKATVVPLLKPGKPSDQPNSYRPIALTSCVGKLLERIILCRLVHHLETVGALPECYAGFRRGRCTADAIADLVTALEDGKARHRTTGHSEAFDTRGTARQRAQPAVVQCGVGGAPASSPDRRADEPSTVSTVLNNNKKTTSILRILGGVRRGTSQRMMLQLYHGLIKARTLYALPLLDLNHRQWASLERAQRVALRICLGVPRTASSRHTLVESGTNTVQNAATERALRHLIRMQETPSTVSLVKNIATRRAHLATLVNLLEEIAGCPTTHITLPPPPSEPPTVKIEMNIAQMGPKRVTPATVAYQHTSQHIDEFYHGWTRTFTDGSVRAHRRTATAAAISEGHSRMEKLSFHASSTTAELAALRLGLAMTDGKQPGNLVLLTDSRAALRLLEKPDRAPALAREHEANSFLDRISAFYLKKPVEWMALDPAHLPWTKFSVKHSSLPGQNVTVVMDHGTLHGLSGALQRVGDCQLRQKNNQNVTVTCNATLDGLLANFRVSVQHDQLPLTTAEADTLVGLSKEERLETEFTVKDSRALFQITAIPWSRCSLKVFSVSSMDTDVTLNREPTLEDGMKTKVFEEARSRVAEMIKDILQSHFKDALDKASRGAYMSMD</sequence>
<gene>
    <name evidence="1" type="ORF">HPB47_019187</name>
</gene>
<protein>
    <submittedName>
        <fullName evidence="1">Uncharacterized protein</fullName>
    </submittedName>
</protein>
<reference evidence="1 2" key="1">
    <citation type="journal article" date="2020" name="Cell">
        <title>Large-Scale Comparative Analyses of Tick Genomes Elucidate Their Genetic Diversity and Vector Capacities.</title>
        <authorList>
            <consortium name="Tick Genome and Microbiome Consortium (TIGMIC)"/>
            <person name="Jia N."/>
            <person name="Wang J."/>
            <person name="Shi W."/>
            <person name="Du L."/>
            <person name="Sun Y."/>
            <person name="Zhan W."/>
            <person name="Jiang J.F."/>
            <person name="Wang Q."/>
            <person name="Zhang B."/>
            <person name="Ji P."/>
            <person name="Bell-Sakyi L."/>
            <person name="Cui X.M."/>
            <person name="Yuan T.T."/>
            <person name="Jiang B.G."/>
            <person name="Yang W.F."/>
            <person name="Lam T.T."/>
            <person name="Chang Q.C."/>
            <person name="Ding S.J."/>
            <person name="Wang X.J."/>
            <person name="Zhu J.G."/>
            <person name="Ruan X.D."/>
            <person name="Zhao L."/>
            <person name="Wei J.T."/>
            <person name="Ye R.Z."/>
            <person name="Que T.C."/>
            <person name="Du C.H."/>
            <person name="Zhou Y.H."/>
            <person name="Cheng J.X."/>
            <person name="Dai P.F."/>
            <person name="Guo W.B."/>
            <person name="Han X.H."/>
            <person name="Huang E.J."/>
            <person name="Li L.F."/>
            <person name="Wei W."/>
            <person name="Gao Y.C."/>
            <person name="Liu J.Z."/>
            <person name="Shao H.Z."/>
            <person name="Wang X."/>
            <person name="Wang C.C."/>
            <person name="Yang T.C."/>
            <person name="Huo Q.B."/>
            <person name="Li W."/>
            <person name="Chen H.Y."/>
            <person name="Chen S.E."/>
            <person name="Zhou L.G."/>
            <person name="Ni X.B."/>
            <person name="Tian J.H."/>
            <person name="Sheng Y."/>
            <person name="Liu T."/>
            <person name="Pan Y.S."/>
            <person name="Xia L.Y."/>
            <person name="Li J."/>
            <person name="Zhao F."/>
            <person name="Cao W.C."/>
        </authorList>
    </citation>
    <scope>NUCLEOTIDE SEQUENCE [LARGE SCALE GENOMIC DNA]</scope>
    <source>
        <strain evidence="1">Iper-2018</strain>
    </source>
</reference>
<comment type="caution">
    <text evidence="1">The sequence shown here is derived from an EMBL/GenBank/DDBJ whole genome shotgun (WGS) entry which is preliminary data.</text>
</comment>
<evidence type="ECO:0000313" key="1">
    <source>
        <dbReference type="EMBL" id="KAG0445146.1"/>
    </source>
</evidence>
<proteinExistence type="predicted"/>
<name>A0AC60R1A5_IXOPE</name>
<dbReference type="Proteomes" id="UP000805193">
    <property type="component" value="Unassembled WGS sequence"/>
</dbReference>